<protein>
    <submittedName>
        <fullName evidence="1">Uncharacterized protein</fullName>
    </submittedName>
</protein>
<comment type="caution">
    <text evidence="1">The sequence shown here is derived from an EMBL/GenBank/DDBJ whole genome shotgun (WGS) entry which is preliminary data.</text>
</comment>
<reference evidence="1" key="1">
    <citation type="journal article" date="2014" name="Front. Microbiol.">
        <title>High frequency of phylogenetically diverse reductive dehalogenase-homologous genes in deep subseafloor sedimentary metagenomes.</title>
        <authorList>
            <person name="Kawai M."/>
            <person name="Futagami T."/>
            <person name="Toyoda A."/>
            <person name="Takaki Y."/>
            <person name="Nishi S."/>
            <person name="Hori S."/>
            <person name="Arai W."/>
            <person name="Tsubouchi T."/>
            <person name="Morono Y."/>
            <person name="Uchiyama I."/>
            <person name="Ito T."/>
            <person name="Fujiyama A."/>
            <person name="Inagaki F."/>
            <person name="Takami H."/>
        </authorList>
    </citation>
    <scope>NUCLEOTIDE SEQUENCE</scope>
    <source>
        <strain evidence="1">Expedition CK06-06</strain>
    </source>
</reference>
<sequence length="233" mass="25000">MMPRGNPDGALVVLGGAALAALIVAILAARPARAAPEDETGQKLDYLADLAEAQVQQLQRLVEIGEGLTMPELVLPPDVTLTLKFPESIVTLPPDPEMLAGAVQFMGEVGRFSVPTWRIALACPAGLTTTLPLNIPPGWVTFRRKPAELSSDFYDPNIGVNIYSDGVLINPMAPMPLTGAFVVDMGEYIAQWTQLTIEVINGSATDAVVAVHIAIYLMDKSFWDEFIVPGMDT</sequence>
<organism evidence="1">
    <name type="scientific">marine sediment metagenome</name>
    <dbReference type="NCBI Taxonomy" id="412755"/>
    <lineage>
        <taxon>unclassified sequences</taxon>
        <taxon>metagenomes</taxon>
        <taxon>ecological metagenomes</taxon>
    </lineage>
</organism>
<dbReference type="EMBL" id="BARW01000284">
    <property type="protein sequence ID" value="GAI62108.1"/>
    <property type="molecule type" value="Genomic_DNA"/>
</dbReference>
<dbReference type="AlphaFoldDB" id="X1Q1L5"/>
<evidence type="ECO:0000313" key="1">
    <source>
        <dbReference type="EMBL" id="GAI62108.1"/>
    </source>
</evidence>
<accession>X1Q1L5</accession>
<feature type="non-terminal residue" evidence="1">
    <location>
        <position position="233"/>
    </location>
</feature>
<name>X1Q1L5_9ZZZZ</name>
<gene>
    <name evidence="1" type="ORF">S12H4_01431</name>
</gene>
<proteinExistence type="predicted"/>